<feature type="binding site" evidence="5">
    <location>
        <position position="162"/>
    </location>
    <ligand>
        <name>S-adenosyl-L-methionine</name>
        <dbReference type="ChEBI" id="CHEBI:59789"/>
    </ligand>
</feature>
<evidence type="ECO:0000256" key="4">
    <source>
        <dbReference type="ARBA" id="ARBA00022691"/>
    </source>
</evidence>
<feature type="binding site" evidence="5">
    <location>
        <position position="62"/>
    </location>
    <ligand>
        <name>S-adenosyl-L-methionine</name>
        <dbReference type="ChEBI" id="CHEBI:59789"/>
    </ligand>
</feature>
<comment type="pathway">
    <text evidence="5">Cofactor biosynthesis; ubiquinone biosynthesis.</text>
</comment>
<dbReference type="Gene3D" id="3.40.50.150">
    <property type="entry name" value="Vaccinia Virus protein VP39"/>
    <property type="match status" value="1"/>
</dbReference>
<dbReference type="RefSeq" id="WP_141442586.1">
    <property type="nucleotide sequence ID" value="NZ_CP038231.1"/>
</dbReference>
<dbReference type="EC" id="2.1.1.222" evidence="5"/>
<comment type="similarity">
    <text evidence="5">Belongs to the methyltransferase superfamily. UbiG/COQ3 family.</text>
</comment>
<gene>
    <name evidence="5 7" type="primary">ubiG</name>
    <name evidence="7" type="ORF">E3E12_00590</name>
</gene>
<keyword evidence="4 5" id="KW-0949">S-adenosyl-L-methionine</keyword>
<feature type="binding site" evidence="5">
    <location>
        <position position="114"/>
    </location>
    <ligand>
        <name>S-adenosyl-L-methionine</name>
        <dbReference type="ChEBI" id="CHEBI:59789"/>
    </ligand>
</feature>
<dbReference type="CDD" id="cd02440">
    <property type="entry name" value="AdoMet_MTases"/>
    <property type="match status" value="1"/>
</dbReference>
<organism evidence="7 8">
    <name type="scientific">Formicincola oecophyllae</name>
    <dbReference type="NCBI Taxonomy" id="2558361"/>
    <lineage>
        <taxon>Bacteria</taxon>
        <taxon>Pseudomonadati</taxon>
        <taxon>Pseudomonadota</taxon>
        <taxon>Alphaproteobacteria</taxon>
        <taxon>Acetobacterales</taxon>
        <taxon>Acetobacteraceae</taxon>
        <taxon>Formicincola</taxon>
    </lineage>
</organism>
<dbReference type="Pfam" id="PF13489">
    <property type="entry name" value="Methyltransf_23"/>
    <property type="match status" value="1"/>
</dbReference>
<keyword evidence="8" id="KW-1185">Reference proteome</keyword>
<dbReference type="PANTHER" id="PTHR43464:SF19">
    <property type="entry name" value="UBIQUINONE BIOSYNTHESIS O-METHYLTRANSFERASE, MITOCHONDRIAL"/>
    <property type="match status" value="1"/>
</dbReference>
<name>A0A4Y6U700_9PROT</name>
<dbReference type="Proteomes" id="UP000318709">
    <property type="component" value="Chromosome"/>
</dbReference>
<proteinExistence type="inferred from homology"/>
<sequence>MPPSQHAHQGGGHHGSSQGGAPRARHASSINAEEIAHFDALADEWWNPKGPMAPLHAMNPARTDWVKAQVEKHLKPAPSQEQGGQCLHLLDMGCGAGLASERYARLGFDTLGCDASPSALAAARAHLASHPLGRGAGTLHYHHGSAEELAAAGKTFDVVSALEIVEHVNNPAQFIKNLAALVRPGGCVALSTLNRTVKSFLVAKVGAEYVLRMVEKGTHDWRKFITPAELEAMGTQAGLRLVAMSGLNPHGSSWRAGGGVDVNYITLFQKPAP</sequence>
<evidence type="ECO:0000313" key="8">
    <source>
        <dbReference type="Proteomes" id="UP000318709"/>
    </source>
</evidence>
<dbReference type="UniPathway" id="UPA00232"/>
<evidence type="ECO:0000256" key="1">
    <source>
        <dbReference type="ARBA" id="ARBA00022603"/>
    </source>
</evidence>
<dbReference type="SUPFAM" id="SSF53335">
    <property type="entry name" value="S-adenosyl-L-methionine-dependent methyltransferases"/>
    <property type="match status" value="1"/>
</dbReference>
<keyword evidence="1 5" id="KW-0489">Methyltransferase</keyword>
<dbReference type="InterPro" id="IPR029063">
    <property type="entry name" value="SAM-dependent_MTases_sf"/>
</dbReference>
<dbReference type="NCBIfam" id="TIGR01983">
    <property type="entry name" value="UbiG"/>
    <property type="match status" value="1"/>
</dbReference>
<dbReference type="GO" id="GO:0032259">
    <property type="term" value="P:methylation"/>
    <property type="evidence" value="ECO:0007669"/>
    <property type="project" value="UniProtKB-KW"/>
</dbReference>
<feature type="binding site" evidence="5">
    <location>
        <position position="93"/>
    </location>
    <ligand>
        <name>S-adenosyl-L-methionine</name>
        <dbReference type="ChEBI" id="CHEBI:59789"/>
    </ligand>
</feature>
<evidence type="ECO:0000256" key="5">
    <source>
        <dbReference type="HAMAP-Rule" id="MF_00472"/>
    </source>
</evidence>
<comment type="catalytic activity">
    <reaction evidence="5">
        <text>a 3-(all-trans-polyprenyl)benzene-1,2-diol + S-adenosyl-L-methionine = a 2-methoxy-6-(all-trans-polyprenyl)phenol + S-adenosyl-L-homocysteine + H(+)</text>
        <dbReference type="Rhea" id="RHEA:31411"/>
        <dbReference type="Rhea" id="RHEA-COMP:9550"/>
        <dbReference type="Rhea" id="RHEA-COMP:9551"/>
        <dbReference type="ChEBI" id="CHEBI:15378"/>
        <dbReference type="ChEBI" id="CHEBI:57856"/>
        <dbReference type="ChEBI" id="CHEBI:59789"/>
        <dbReference type="ChEBI" id="CHEBI:62729"/>
        <dbReference type="ChEBI" id="CHEBI:62731"/>
        <dbReference type="EC" id="2.1.1.222"/>
    </reaction>
</comment>
<dbReference type="GO" id="GO:0061542">
    <property type="term" value="F:3-demethylubiquinol 3-O-methyltransferase activity"/>
    <property type="evidence" value="ECO:0007669"/>
    <property type="project" value="UniProtKB-UniRule"/>
</dbReference>
<reference evidence="7 8" key="1">
    <citation type="submission" date="2019-03" db="EMBL/GenBank/DDBJ databases">
        <title>The complete genome sequence of Swingsia_sp. F3b2 LMG30590(T).</title>
        <authorList>
            <person name="Chua K.-O."/>
            <person name="Chan K.-G."/>
            <person name="See-Too W.-S."/>
        </authorList>
    </citation>
    <scope>NUCLEOTIDE SEQUENCE [LARGE SCALE GENOMIC DNA]</scope>
    <source>
        <strain evidence="7 8">F3b2</strain>
    </source>
</reference>
<comment type="catalytic activity">
    <reaction evidence="5">
        <text>a 3-demethylubiquinol + S-adenosyl-L-methionine = a ubiquinol + S-adenosyl-L-homocysteine + H(+)</text>
        <dbReference type="Rhea" id="RHEA:44380"/>
        <dbReference type="Rhea" id="RHEA-COMP:9566"/>
        <dbReference type="Rhea" id="RHEA-COMP:10914"/>
        <dbReference type="ChEBI" id="CHEBI:15378"/>
        <dbReference type="ChEBI" id="CHEBI:17976"/>
        <dbReference type="ChEBI" id="CHEBI:57856"/>
        <dbReference type="ChEBI" id="CHEBI:59789"/>
        <dbReference type="ChEBI" id="CHEBI:84422"/>
        <dbReference type="EC" id="2.1.1.64"/>
    </reaction>
</comment>
<dbReference type="GO" id="GO:0102208">
    <property type="term" value="F:2-polyprenyl-6-hydroxyphenol methylase activity"/>
    <property type="evidence" value="ECO:0007669"/>
    <property type="project" value="UniProtKB-EC"/>
</dbReference>
<feature type="compositionally biased region" description="Gly residues" evidence="6">
    <location>
        <begin position="9"/>
        <end position="18"/>
    </location>
</feature>
<dbReference type="HAMAP" id="MF_00472">
    <property type="entry name" value="UbiG"/>
    <property type="match status" value="1"/>
</dbReference>
<comment type="function">
    <text evidence="5">O-methyltransferase that catalyzes the 2 O-methylation steps in the ubiquinone biosynthetic pathway.</text>
</comment>
<dbReference type="PANTHER" id="PTHR43464">
    <property type="entry name" value="METHYLTRANSFERASE"/>
    <property type="match status" value="1"/>
</dbReference>
<dbReference type="AlphaFoldDB" id="A0A4Y6U700"/>
<accession>A0A4Y6U700</accession>
<dbReference type="EMBL" id="CP038231">
    <property type="protein sequence ID" value="QDH12944.1"/>
    <property type="molecule type" value="Genomic_DNA"/>
</dbReference>
<dbReference type="GO" id="GO:0010420">
    <property type="term" value="F:polyprenyldihydroxybenzoate methyltransferase activity"/>
    <property type="evidence" value="ECO:0007669"/>
    <property type="project" value="InterPro"/>
</dbReference>
<keyword evidence="2 5" id="KW-0808">Transferase</keyword>
<keyword evidence="3 5" id="KW-0831">Ubiquinone biosynthesis</keyword>
<dbReference type="EC" id="2.1.1.64" evidence="5"/>
<evidence type="ECO:0000256" key="2">
    <source>
        <dbReference type="ARBA" id="ARBA00022679"/>
    </source>
</evidence>
<dbReference type="OrthoDB" id="9801538at2"/>
<dbReference type="InterPro" id="IPR010233">
    <property type="entry name" value="UbiG_MeTrfase"/>
</dbReference>
<protein>
    <recommendedName>
        <fullName evidence="5">Ubiquinone biosynthesis O-methyltransferase</fullName>
    </recommendedName>
    <alternativeName>
        <fullName evidence="5">2-polyprenyl-6-hydroxyphenol methylase</fullName>
        <ecNumber evidence="5">2.1.1.222</ecNumber>
    </alternativeName>
    <alternativeName>
        <fullName evidence="5">3-demethylubiquinone 3-O-methyltransferase</fullName>
        <ecNumber evidence="5">2.1.1.64</ecNumber>
    </alternativeName>
</protein>
<evidence type="ECO:0000313" key="7">
    <source>
        <dbReference type="EMBL" id="QDH12944.1"/>
    </source>
</evidence>
<evidence type="ECO:0000256" key="3">
    <source>
        <dbReference type="ARBA" id="ARBA00022688"/>
    </source>
</evidence>
<evidence type="ECO:0000256" key="6">
    <source>
        <dbReference type="SAM" id="MobiDB-lite"/>
    </source>
</evidence>
<dbReference type="KEGG" id="swf:E3E12_00590"/>
<feature type="region of interest" description="Disordered" evidence="6">
    <location>
        <begin position="1"/>
        <end position="27"/>
    </location>
</feature>